<evidence type="ECO:0000313" key="1">
    <source>
        <dbReference type="EMBL" id="KAI3366024.1"/>
    </source>
</evidence>
<keyword evidence="2" id="KW-1185">Reference proteome</keyword>
<protein>
    <submittedName>
        <fullName evidence="1">Uncharacterized protein</fullName>
    </submittedName>
</protein>
<dbReference type="Proteomes" id="UP000831701">
    <property type="component" value="Chromosome 11"/>
</dbReference>
<sequence length="1003" mass="110723">MSQIQARFFTENQKYVVDDVPFSIPAGSEVQDLSNVINKLLEAKNASHTKVEFDFLVRGQFLRTSLSTHMETEDISTEDVVEIEYVERITAPEPEECMMHDDWISSINADAEWILTGSYDKTARIWSVEGKAVMTVAGHTDVVKDVAWVKRDGLTSLLLTASLDQTILLWEWNSERNKVKARHCCRGHTGSVDTVATDPTGTKFCSGSWDKMLKIWSAVPTDEADEVEEPADRPRKKQKTQQLGLTRTPLMTLSGHNEAVSSVLWCDSEEVCSASWDHTIRMWDVETGEMKTTLTGSKVFNCISYSPLCRRLASGSTDRHIRLWDPRTKDGSLVLLSLTSHTGWVTAVKWAPSHEHQLVSGSLDNLVKLWDTRSCKAPLYDLAAHEDKVFCVDWTESGKLQTHFTIPLFFFFTLRFAGDMLSGGRALLGEDSSVMARMQKKFWKTKQVLIKATGKKEDEYVVASDADLDAKLEFFRSIQSTCTELLKVIEKYQHRITRLSQEENELGLFLRFQAEHDRTKAGNMMDATSKALCTSAKQRMALCPPLHRLHQEVETFRRRAIADTLLTVSRMEKARTEYRGALLWMKDVSQELDPDTYKQLEKFRKVQAQVRGTKGQFEKLKNDVCQKVDMLGASRCNMLSHSLCTYQTTLLQFWEKTAHAMSGIHEAFQGHVPYQFTTLKDLRDPLEEITDSQKREDKKEKALQSNTDSLVSLDDDKPPGSASDANPTHSSGGPSQTSDSARPNTAAPSPALHSLSGLSASSNDDLMLMACDLPQLPAAAHVPLQPPPAQGGDLNEPWGFGLLPTGKLAGRLLSVNSDFRLPCRLTAFPTLLGCGTNSPLLGFQLFFLLHFGSGFSPPGWCGGFLLSCLSPSPLPSGGPPHPAETALRPEEEDGERGDMAFLKDLLSPGPGASDEFSREWQDAFGLFDAPSVPPPSTGAASSGPAARPPSNPPSPTGFLPSQLLDHSLSSTGWSTPPMFQAPPLQPPSGQSQSAQLAPSSAAS</sequence>
<feature type="non-terminal residue" evidence="1">
    <location>
        <position position="1003"/>
    </location>
</feature>
<comment type="caution">
    <text evidence="1">The sequence shown here is derived from an EMBL/GenBank/DDBJ whole genome shotgun (WGS) entry which is preliminary data.</text>
</comment>
<proteinExistence type="predicted"/>
<reference evidence="1" key="1">
    <citation type="submission" date="2022-04" db="EMBL/GenBank/DDBJ databases">
        <title>Jade perch genome.</title>
        <authorList>
            <person name="Chao B."/>
        </authorList>
    </citation>
    <scope>NUCLEOTIDE SEQUENCE</scope>
    <source>
        <strain evidence="1">CB-2022</strain>
    </source>
</reference>
<dbReference type="EMBL" id="CM041541">
    <property type="protein sequence ID" value="KAI3366024.1"/>
    <property type="molecule type" value="Genomic_DNA"/>
</dbReference>
<evidence type="ECO:0000313" key="2">
    <source>
        <dbReference type="Proteomes" id="UP000831701"/>
    </source>
</evidence>
<organism evidence="1 2">
    <name type="scientific">Scortum barcoo</name>
    <name type="common">barcoo grunter</name>
    <dbReference type="NCBI Taxonomy" id="214431"/>
    <lineage>
        <taxon>Eukaryota</taxon>
        <taxon>Metazoa</taxon>
        <taxon>Chordata</taxon>
        <taxon>Craniata</taxon>
        <taxon>Vertebrata</taxon>
        <taxon>Euteleostomi</taxon>
        <taxon>Actinopterygii</taxon>
        <taxon>Neopterygii</taxon>
        <taxon>Teleostei</taxon>
        <taxon>Neoteleostei</taxon>
        <taxon>Acanthomorphata</taxon>
        <taxon>Eupercaria</taxon>
        <taxon>Centrarchiformes</taxon>
        <taxon>Terapontoidei</taxon>
        <taxon>Terapontidae</taxon>
        <taxon>Scortum</taxon>
    </lineage>
</organism>
<gene>
    <name evidence="1" type="ORF">L3Q82_009855</name>
</gene>
<name>A0ACB8WEL3_9TELE</name>
<accession>A0ACB8WEL3</accession>